<dbReference type="GO" id="GO:0005886">
    <property type="term" value="C:plasma membrane"/>
    <property type="evidence" value="ECO:0007669"/>
    <property type="project" value="UniProtKB-SubCell"/>
</dbReference>
<proteinExistence type="inferred from homology"/>
<feature type="transmembrane region" description="Helical" evidence="7">
    <location>
        <begin position="196"/>
        <end position="215"/>
    </location>
</feature>
<evidence type="ECO:0000256" key="3">
    <source>
        <dbReference type="ARBA" id="ARBA00022475"/>
    </source>
</evidence>
<evidence type="ECO:0000256" key="1">
    <source>
        <dbReference type="ARBA" id="ARBA00004651"/>
    </source>
</evidence>
<dbReference type="PROSITE" id="PS50928">
    <property type="entry name" value="ABC_TM1"/>
    <property type="match status" value="1"/>
</dbReference>
<evidence type="ECO:0000313" key="9">
    <source>
        <dbReference type="EMBL" id="BAS26261.1"/>
    </source>
</evidence>
<sequence length="270" mass="29563">MLQSFARVLIVTMALVWTLYPLMWIVLSSFKPASEQFMIPPRWTPSQWSLENYARFFSNAEFVRSLLNSMVVTATAVGISLLVGVPAAYGLSRFTFRGKHQVTVGVLLARMTPPIVLVLPVFLIARRLGVIGTYFVLITVMAVFAIPFAVWMLRGFFAEIPKELEEAAMVDGCSRLAAIARVTLPLTAPGMAATSVLNSLIVWNEFLFILVLSSPATRTLTVLVNTFVSEKVVDWGTMSAAAVITALPLVIVGLASQRHLVRGLTMGSIK</sequence>
<dbReference type="PANTHER" id="PTHR32243:SF18">
    <property type="entry name" value="INNER MEMBRANE ABC TRANSPORTER PERMEASE PROTEIN YCJP"/>
    <property type="match status" value="1"/>
</dbReference>
<feature type="transmembrane region" description="Helical" evidence="7">
    <location>
        <begin position="235"/>
        <end position="256"/>
    </location>
</feature>
<keyword evidence="6 7" id="KW-0472">Membrane</keyword>
<accession>A0A0K2SGM4</accession>
<dbReference type="InterPro" id="IPR000515">
    <property type="entry name" value="MetI-like"/>
</dbReference>
<dbReference type="Proteomes" id="UP000065807">
    <property type="component" value="Chromosome"/>
</dbReference>
<dbReference type="Gene3D" id="1.10.3720.10">
    <property type="entry name" value="MetI-like"/>
    <property type="match status" value="1"/>
</dbReference>
<dbReference type="GO" id="GO:0055085">
    <property type="term" value="P:transmembrane transport"/>
    <property type="evidence" value="ECO:0007669"/>
    <property type="project" value="InterPro"/>
</dbReference>
<dbReference type="KEGG" id="lpil:LIP_0404"/>
<evidence type="ECO:0000256" key="7">
    <source>
        <dbReference type="RuleBase" id="RU363032"/>
    </source>
</evidence>
<keyword evidence="5 7" id="KW-1133">Transmembrane helix</keyword>
<keyword evidence="4 7" id="KW-0812">Transmembrane</keyword>
<evidence type="ECO:0000256" key="4">
    <source>
        <dbReference type="ARBA" id="ARBA00022692"/>
    </source>
</evidence>
<keyword evidence="3" id="KW-1003">Cell membrane</keyword>
<reference evidence="10" key="2">
    <citation type="journal article" date="2016" name="Int. J. Syst. Evol. Microbiol.">
        <title>Complete genome sequence and cell structure of Limnochorda pilosa, a Gram-negative spore-former within the phylum Firmicutes.</title>
        <authorList>
            <person name="Watanabe M."/>
            <person name="Kojima H."/>
            <person name="Fukui M."/>
        </authorList>
    </citation>
    <scope>NUCLEOTIDE SEQUENCE [LARGE SCALE GENOMIC DNA]</scope>
    <source>
        <strain evidence="10">HC45</strain>
    </source>
</reference>
<evidence type="ECO:0000259" key="8">
    <source>
        <dbReference type="PROSITE" id="PS50928"/>
    </source>
</evidence>
<comment type="similarity">
    <text evidence="7">Belongs to the binding-protein-dependent transport system permease family.</text>
</comment>
<dbReference type="PANTHER" id="PTHR32243">
    <property type="entry name" value="MALTOSE TRANSPORT SYSTEM PERMEASE-RELATED"/>
    <property type="match status" value="1"/>
</dbReference>
<reference evidence="10" key="1">
    <citation type="submission" date="2015-07" db="EMBL/GenBank/DDBJ databases">
        <title>Complete genome sequence and phylogenetic analysis of Limnochorda pilosa.</title>
        <authorList>
            <person name="Watanabe M."/>
            <person name="Kojima H."/>
            <person name="Fukui M."/>
        </authorList>
    </citation>
    <scope>NUCLEOTIDE SEQUENCE [LARGE SCALE GENOMIC DNA]</scope>
    <source>
        <strain evidence="10">HC45</strain>
    </source>
</reference>
<name>A0A0K2SGM4_LIMPI</name>
<dbReference type="CDD" id="cd06261">
    <property type="entry name" value="TM_PBP2"/>
    <property type="match status" value="1"/>
</dbReference>
<dbReference type="Pfam" id="PF00528">
    <property type="entry name" value="BPD_transp_1"/>
    <property type="match status" value="1"/>
</dbReference>
<gene>
    <name evidence="9" type="ORF">LIP_0404</name>
</gene>
<feature type="transmembrane region" description="Helical" evidence="7">
    <location>
        <begin position="66"/>
        <end position="90"/>
    </location>
</feature>
<dbReference type="InterPro" id="IPR035906">
    <property type="entry name" value="MetI-like_sf"/>
</dbReference>
<evidence type="ECO:0000256" key="2">
    <source>
        <dbReference type="ARBA" id="ARBA00022448"/>
    </source>
</evidence>
<feature type="transmembrane region" description="Helical" evidence="7">
    <location>
        <begin position="7"/>
        <end position="27"/>
    </location>
</feature>
<organism evidence="9 10">
    <name type="scientific">Limnochorda pilosa</name>
    <dbReference type="NCBI Taxonomy" id="1555112"/>
    <lineage>
        <taxon>Bacteria</taxon>
        <taxon>Bacillati</taxon>
        <taxon>Bacillota</taxon>
        <taxon>Limnochordia</taxon>
        <taxon>Limnochordales</taxon>
        <taxon>Limnochordaceae</taxon>
        <taxon>Limnochorda</taxon>
    </lineage>
</organism>
<dbReference type="InterPro" id="IPR050901">
    <property type="entry name" value="BP-dep_ABC_trans_perm"/>
</dbReference>
<feature type="transmembrane region" description="Helical" evidence="7">
    <location>
        <begin position="131"/>
        <end position="153"/>
    </location>
</feature>
<dbReference type="AlphaFoldDB" id="A0A0K2SGM4"/>
<dbReference type="SUPFAM" id="SSF161098">
    <property type="entry name" value="MetI-like"/>
    <property type="match status" value="1"/>
</dbReference>
<evidence type="ECO:0000313" key="10">
    <source>
        <dbReference type="Proteomes" id="UP000065807"/>
    </source>
</evidence>
<protein>
    <submittedName>
        <fullName evidence="9">Sugar ABC transporter permease</fullName>
    </submittedName>
</protein>
<dbReference type="STRING" id="1555112.LIP_0404"/>
<evidence type="ECO:0000256" key="5">
    <source>
        <dbReference type="ARBA" id="ARBA00022989"/>
    </source>
</evidence>
<comment type="subcellular location">
    <subcellularLocation>
        <location evidence="1 7">Cell membrane</location>
        <topology evidence="1 7">Multi-pass membrane protein</topology>
    </subcellularLocation>
</comment>
<dbReference type="EMBL" id="AP014924">
    <property type="protein sequence ID" value="BAS26261.1"/>
    <property type="molecule type" value="Genomic_DNA"/>
</dbReference>
<dbReference type="PATRIC" id="fig|1555112.3.peg.422"/>
<feature type="domain" description="ABC transmembrane type-1" evidence="8">
    <location>
        <begin position="66"/>
        <end position="256"/>
    </location>
</feature>
<feature type="transmembrane region" description="Helical" evidence="7">
    <location>
        <begin position="102"/>
        <end position="125"/>
    </location>
</feature>
<keyword evidence="2 7" id="KW-0813">Transport</keyword>
<evidence type="ECO:0000256" key="6">
    <source>
        <dbReference type="ARBA" id="ARBA00023136"/>
    </source>
</evidence>
<keyword evidence="10" id="KW-1185">Reference proteome</keyword>